<keyword evidence="2" id="KW-1185">Reference proteome</keyword>
<gene>
    <name evidence="1" type="ORF">RF007C_02895</name>
</gene>
<sequence length="130" mass="14701">MKTMKKVLIGILAVPLFLILFEIFGMIINHASTCIQTNRLRHDIVDAIPNTEIISVESQTGNTTGTGNHVDCLTQITFTSNLSLSDVRDKMDDTYEWNDLSCYVEETNKAGEYLFFLRKRAPFADNIEGH</sequence>
<dbReference type="eggNOG" id="ENOG5030UDH">
    <property type="taxonomic scope" value="Bacteria"/>
</dbReference>
<dbReference type="PATRIC" id="fig|1341157.4.peg.297"/>
<dbReference type="Proteomes" id="UP000019365">
    <property type="component" value="Unassembled WGS sequence"/>
</dbReference>
<proteinExistence type="predicted"/>
<accession>W7UI88</accession>
<reference evidence="1 2" key="1">
    <citation type="journal article" date="2014" name="PLoS ONE">
        <title>Rumen cellulosomics: divergent fiber-degrading strategies revealed by comparative genome-wide analysis of six ruminococcal strains.</title>
        <authorList>
            <person name="Dassa B."/>
            <person name="Borovok I."/>
            <person name="Ruimy-Israeli V."/>
            <person name="Lamed R."/>
            <person name="Flint H.J."/>
            <person name="Duncan S.H."/>
            <person name="Henrissat B."/>
            <person name="Coutinho P."/>
            <person name="Morrison M."/>
            <person name="Mosoni P."/>
            <person name="Yeoman C.J."/>
            <person name="White B.A."/>
            <person name="Bayer E.A."/>
        </authorList>
    </citation>
    <scope>NUCLEOTIDE SEQUENCE [LARGE SCALE GENOMIC DNA]</scope>
    <source>
        <strain evidence="1 2">007c</strain>
    </source>
</reference>
<dbReference type="EMBL" id="ATAX01000007">
    <property type="protein sequence ID" value="EWM54956.1"/>
    <property type="molecule type" value="Genomic_DNA"/>
</dbReference>
<evidence type="ECO:0000313" key="2">
    <source>
        <dbReference type="Proteomes" id="UP000019365"/>
    </source>
</evidence>
<evidence type="ECO:0000313" key="1">
    <source>
        <dbReference type="EMBL" id="EWM54956.1"/>
    </source>
</evidence>
<dbReference type="AlphaFoldDB" id="W7UI88"/>
<comment type="caution">
    <text evidence="1">The sequence shown here is derived from an EMBL/GenBank/DDBJ whole genome shotgun (WGS) entry which is preliminary data.</text>
</comment>
<name>W7UI88_RUMFL</name>
<organism evidence="1 2">
    <name type="scientific">Ruminococcus flavefaciens 007c</name>
    <dbReference type="NCBI Taxonomy" id="1341157"/>
    <lineage>
        <taxon>Bacteria</taxon>
        <taxon>Bacillati</taxon>
        <taxon>Bacillota</taxon>
        <taxon>Clostridia</taxon>
        <taxon>Eubacteriales</taxon>
        <taxon>Oscillospiraceae</taxon>
        <taxon>Ruminococcus</taxon>
    </lineage>
</organism>
<protein>
    <submittedName>
        <fullName evidence="1">Uncharacterized protein</fullName>
    </submittedName>
</protein>